<evidence type="ECO:0000259" key="2">
    <source>
        <dbReference type="Pfam" id="PF14361"/>
    </source>
</evidence>
<sequence>MEPTPASLREGRELTGEEALRFEEFGALRVEQGIALEPFLEAFRLTARRAFDALYVLARSHADQALALEAAGEFWARCDQVSIAVVRGHRRREAERVRVDQQQRTLLRQLLLGELSVDWLPMAADILGLGSRAEYRVCYAVPGRGRDALDRAGPAGAAAGALGRAGCRSCGGPDGDVSVPRGGRAGGCRPRPAAGTAERVTGRGAAGRRGGCSVRPAPCGGCRGAAAAHRGTTDCCRTPTGAAVSAT</sequence>
<dbReference type="Pfam" id="PF14361">
    <property type="entry name" value="RsbRD_N"/>
    <property type="match status" value="1"/>
</dbReference>
<reference evidence="3 4" key="1">
    <citation type="submission" date="2015-06" db="EMBL/GenBank/DDBJ databases">
        <authorList>
            <person name="Hoefler B.C."/>
            <person name="Straight P.D."/>
        </authorList>
    </citation>
    <scope>NUCLEOTIDE SEQUENCE [LARGE SCALE GENOMIC DNA]</scope>
    <source>
        <strain evidence="3 4">NRRL 3427</strain>
    </source>
</reference>
<gene>
    <name evidence="3" type="ORF">ADK34_30210</name>
</gene>
<dbReference type="InterPro" id="IPR025751">
    <property type="entry name" value="RsbRD_N_dom"/>
</dbReference>
<proteinExistence type="predicted"/>
<evidence type="ECO:0000256" key="1">
    <source>
        <dbReference type="SAM" id="MobiDB-lite"/>
    </source>
</evidence>
<organism evidence="3 4">
    <name type="scientific">Streptomyces viridochromogenes</name>
    <dbReference type="NCBI Taxonomy" id="1938"/>
    <lineage>
        <taxon>Bacteria</taxon>
        <taxon>Bacillati</taxon>
        <taxon>Actinomycetota</taxon>
        <taxon>Actinomycetes</taxon>
        <taxon>Kitasatosporales</taxon>
        <taxon>Streptomycetaceae</taxon>
        <taxon>Streptomyces</taxon>
    </lineage>
</organism>
<evidence type="ECO:0000313" key="4">
    <source>
        <dbReference type="Proteomes" id="UP000037023"/>
    </source>
</evidence>
<dbReference type="Proteomes" id="UP000037023">
    <property type="component" value="Unassembled WGS sequence"/>
</dbReference>
<dbReference type="AlphaFoldDB" id="A0A0L8JJH4"/>
<feature type="region of interest" description="Disordered" evidence="1">
    <location>
        <begin position="181"/>
        <end position="210"/>
    </location>
</feature>
<feature type="domain" description="RsbT co-antagonist protein RsbRD N-terminal" evidence="2">
    <location>
        <begin position="8"/>
        <end position="104"/>
    </location>
</feature>
<evidence type="ECO:0000313" key="3">
    <source>
        <dbReference type="EMBL" id="KOG13827.1"/>
    </source>
</evidence>
<protein>
    <recommendedName>
        <fullName evidence="2">RsbT co-antagonist protein RsbRD N-terminal domain-containing protein</fullName>
    </recommendedName>
</protein>
<dbReference type="EMBL" id="LGUP01000374">
    <property type="protein sequence ID" value="KOG13827.1"/>
    <property type="molecule type" value="Genomic_DNA"/>
</dbReference>
<accession>A0A0L8JJH4</accession>
<feature type="compositionally biased region" description="Low complexity" evidence="1">
    <location>
        <begin position="187"/>
        <end position="203"/>
    </location>
</feature>
<comment type="caution">
    <text evidence="3">The sequence shown here is derived from an EMBL/GenBank/DDBJ whole genome shotgun (WGS) entry which is preliminary data.</text>
</comment>
<name>A0A0L8JJH4_STRVR</name>
<dbReference type="PATRIC" id="fig|1938.6.peg.6479"/>